<keyword evidence="8" id="KW-1185">Reference proteome</keyword>
<sequence length="524" mass="55943">MTREIFSARGIGKTYGATVALDNVGFELRPGEIIGLAGMNGAGKSTLLQIIAGAIRPSAGELTIDGHPVQFGSTADALREGIAIVSQELSLFSSLSVEENLRMLKGQRSWPSRSAFRKEARKILSELGFDYDLGRRLEGLSLGERQLVEIARALLQSPRVLILDEPTSSLHTSEVKRLHDQLRRLRDLGVGIVYVTHFLEDLIDVCDEAVVLRNGQRVASPDLKDPDSLPALVAAMLGDDPLADPETEDESDHALEGYSFPEGGPLVISDLRGTSGFAVEALEVKAGEVYGVSGLVGSGVSDLFEILFGVQKPAAGRVRLPSGASMQPDPAAAVKAGVAYLPADRKALSLMQRQSIAENVVSVRSLAQGRDGIVLDRAQTVALAQKRCAQLGVKLATVEQTVSELSGGNQQKVVFAKWLEAQPTLLLLDDPTRGIDIHARLEIHRIVRHLAQAGLVVLVYSSDPGEIIDLADRIGVFVDGRLAGELSGAEMTEHNLLVMMNSTKDAGAVSGPGLPRKLEAEGLS</sequence>
<keyword evidence="5 7" id="KW-0067">ATP-binding</keyword>
<keyword evidence="3" id="KW-0677">Repeat</keyword>
<accession>A0A1P8UWU5</accession>
<dbReference type="RefSeq" id="WP_076702827.1">
    <property type="nucleotide sequence ID" value="NZ_CP015093.1"/>
</dbReference>
<keyword evidence="7" id="KW-0378">Hydrolase</keyword>
<feature type="domain" description="ABC transporter" evidence="6">
    <location>
        <begin position="6"/>
        <end position="239"/>
    </location>
</feature>
<dbReference type="AlphaFoldDB" id="A0A1P8UWU5"/>
<dbReference type="PROSITE" id="PS00211">
    <property type="entry name" value="ABC_TRANSPORTER_1"/>
    <property type="match status" value="2"/>
</dbReference>
<dbReference type="KEGG" id="paby:Ga0080574_TMP3529"/>
<organism evidence="7 8">
    <name type="scientific">Salipiger abyssi</name>
    <dbReference type="NCBI Taxonomy" id="1250539"/>
    <lineage>
        <taxon>Bacteria</taxon>
        <taxon>Pseudomonadati</taxon>
        <taxon>Pseudomonadota</taxon>
        <taxon>Alphaproteobacteria</taxon>
        <taxon>Rhodobacterales</taxon>
        <taxon>Roseobacteraceae</taxon>
        <taxon>Salipiger</taxon>
    </lineage>
</organism>
<proteinExistence type="predicted"/>
<dbReference type="GO" id="GO:0016887">
    <property type="term" value="F:ATP hydrolysis activity"/>
    <property type="evidence" value="ECO:0007669"/>
    <property type="project" value="InterPro"/>
</dbReference>
<dbReference type="InterPro" id="IPR003593">
    <property type="entry name" value="AAA+_ATPase"/>
</dbReference>
<dbReference type="PROSITE" id="PS50893">
    <property type="entry name" value="ABC_TRANSPORTER_2"/>
    <property type="match status" value="2"/>
</dbReference>
<dbReference type="SMART" id="SM00382">
    <property type="entry name" value="AAA"/>
    <property type="match status" value="2"/>
</dbReference>
<dbReference type="SUPFAM" id="SSF52540">
    <property type="entry name" value="P-loop containing nucleoside triphosphate hydrolases"/>
    <property type="match status" value="2"/>
</dbReference>
<feature type="domain" description="ABC transporter" evidence="6">
    <location>
        <begin position="255"/>
        <end position="504"/>
    </location>
</feature>
<evidence type="ECO:0000313" key="7">
    <source>
        <dbReference type="EMBL" id="APZ53863.1"/>
    </source>
</evidence>
<dbReference type="InterPro" id="IPR017871">
    <property type="entry name" value="ABC_transporter-like_CS"/>
</dbReference>
<dbReference type="PANTHER" id="PTHR43790">
    <property type="entry name" value="CARBOHYDRATE TRANSPORT ATP-BINDING PROTEIN MG119-RELATED"/>
    <property type="match status" value="1"/>
</dbReference>
<gene>
    <name evidence="7" type="ORF">Ga0080574_TMP3529</name>
</gene>
<dbReference type="EC" id="3.6.3.17" evidence="7"/>
<evidence type="ECO:0000256" key="2">
    <source>
        <dbReference type="ARBA" id="ARBA00022597"/>
    </source>
</evidence>
<keyword evidence="1" id="KW-0813">Transport</keyword>
<evidence type="ECO:0000256" key="3">
    <source>
        <dbReference type="ARBA" id="ARBA00022737"/>
    </source>
</evidence>
<dbReference type="InterPro" id="IPR027417">
    <property type="entry name" value="P-loop_NTPase"/>
</dbReference>
<name>A0A1P8UWU5_9RHOB</name>
<dbReference type="PANTHER" id="PTHR43790:SF9">
    <property type="entry name" value="GALACTOFURANOSE TRANSPORTER ATP-BINDING PROTEIN YTFR"/>
    <property type="match status" value="1"/>
</dbReference>
<dbReference type="STRING" id="1250539.Ga0080574_TMP3529"/>
<reference evidence="7 8" key="1">
    <citation type="submission" date="2016-04" db="EMBL/GenBank/DDBJ databases">
        <title>Deep-sea bacteria in the southern Pacific.</title>
        <authorList>
            <person name="Tang K."/>
        </authorList>
    </citation>
    <scope>NUCLEOTIDE SEQUENCE [LARGE SCALE GENOMIC DNA]</scope>
    <source>
        <strain evidence="7 8">JLT2014</strain>
    </source>
</reference>
<dbReference type="Gene3D" id="3.40.50.300">
    <property type="entry name" value="P-loop containing nucleotide triphosphate hydrolases"/>
    <property type="match status" value="2"/>
</dbReference>
<dbReference type="EMBL" id="CP015093">
    <property type="protein sequence ID" value="APZ53863.1"/>
    <property type="molecule type" value="Genomic_DNA"/>
</dbReference>
<evidence type="ECO:0000313" key="8">
    <source>
        <dbReference type="Proteomes" id="UP000187059"/>
    </source>
</evidence>
<dbReference type="GO" id="GO:0005524">
    <property type="term" value="F:ATP binding"/>
    <property type="evidence" value="ECO:0007669"/>
    <property type="project" value="UniProtKB-KW"/>
</dbReference>
<dbReference type="Pfam" id="PF00005">
    <property type="entry name" value="ABC_tran"/>
    <property type="match status" value="2"/>
</dbReference>
<evidence type="ECO:0000259" key="6">
    <source>
        <dbReference type="PROSITE" id="PS50893"/>
    </source>
</evidence>
<evidence type="ECO:0000256" key="4">
    <source>
        <dbReference type="ARBA" id="ARBA00022741"/>
    </source>
</evidence>
<dbReference type="CDD" id="cd03216">
    <property type="entry name" value="ABC_Carb_Monos_I"/>
    <property type="match status" value="1"/>
</dbReference>
<evidence type="ECO:0000256" key="1">
    <source>
        <dbReference type="ARBA" id="ARBA00022448"/>
    </source>
</evidence>
<protein>
    <submittedName>
        <fullName evidence="7">Ribose transport system ATP-binding protein</fullName>
        <ecNumber evidence="7">3.6.3.17</ecNumber>
    </submittedName>
</protein>
<keyword evidence="2" id="KW-0762">Sugar transport</keyword>
<dbReference type="Proteomes" id="UP000187059">
    <property type="component" value="Chromosome"/>
</dbReference>
<dbReference type="InterPro" id="IPR003439">
    <property type="entry name" value="ABC_transporter-like_ATP-bd"/>
</dbReference>
<dbReference type="OrthoDB" id="9805029at2"/>
<evidence type="ECO:0000256" key="5">
    <source>
        <dbReference type="ARBA" id="ARBA00022840"/>
    </source>
</evidence>
<keyword evidence="4" id="KW-0547">Nucleotide-binding</keyword>
<dbReference type="CDD" id="cd03215">
    <property type="entry name" value="ABC_Carb_Monos_II"/>
    <property type="match status" value="1"/>
</dbReference>
<dbReference type="InterPro" id="IPR050107">
    <property type="entry name" value="ABC_carbohydrate_import_ATPase"/>
</dbReference>